<comment type="caution">
    <text evidence="1">The sequence shown here is derived from an EMBL/GenBank/DDBJ whole genome shotgun (WGS) entry which is preliminary data.</text>
</comment>
<accession>F7NEU9</accession>
<dbReference type="EMBL" id="AFGF01000017">
    <property type="protein sequence ID" value="EGO65510.1"/>
    <property type="molecule type" value="Genomic_DNA"/>
</dbReference>
<dbReference type="RefSeq" id="WP_004092609.1">
    <property type="nucleotide sequence ID" value="NZ_AFGF01000017.1"/>
</dbReference>
<gene>
    <name evidence="1" type="ORF">ALO_02831</name>
</gene>
<dbReference type="STRING" id="1009370.ALO_02831"/>
<dbReference type="eggNOG" id="COG3382">
    <property type="taxonomic scope" value="Bacteria"/>
</dbReference>
<dbReference type="AlphaFoldDB" id="F7NEU9"/>
<evidence type="ECO:0000313" key="1">
    <source>
        <dbReference type="EMBL" id="EGO65510.1"/>
    </source>
</evidence>
<proteinExistence type="predicted"/>
<organism evidence="1 2">
    <name type="scientific">Acetonema longum DSM 6540</name>
    <dbReference type="NCBI Taxonomy" id="1009370"/>
    <lineage>
        <taxon>Bacteria</taxon>
        <taxon>Bacillati</taxon>
        <taxon>Bacillota</taxon>
        <taxon>Negativicutes</taxon>
        <taxon>Acetonemataceae</taxon>
        <taxon>Acetonema</taxon>
    </lineage>
</organism>
<dbReference type="Proteomes" id="UP000003240">
    <property type="component" value="Unassembled WGS sequence"/>
</dbReference>
<dbReference type="OrthoDB" id="1550991at2"/>
<evidence type="ECO:0000313" key="2">
    <source>
        <dbReference type="Proteomes" id="UP000003240"/>
    </source>
</evidence>
<keyword evidence="2" id="KW-1185">Reference proteome</keyword>
<name>F7NEU9_9FIRM</name>
<sequence>MFTISEAWGKTYPKAKVAVMVMSNIINPAHRPENDKTREDMQNLLRARFSRLFRSDLVKLGPVKAYDAYYKRFNRIYDLHYQLETVVYQERGKAKISPFTEVVFTNDVQNMLITYCHDADEITDPLVLDVAGEGVRYTMDNGKEFEIPKGDMIIRDVQGTISSLFGGAAFHTRVTSDTRRVMLVLYGPPGLSEPTMYHHLFDIHAGLRRYSPAAEINYFRILKR</sequence>
<dbReference type="SUPFAM" id="SSF56037">
    <property type="entry name" value="PheT/TilS domain"/>
    <property type="match status" value="1"/>
</dbReference>
<protein>
    <submittedName>
        <fullName evidence="1">B3/4 domain protein</fullName>
    </submittedName>
</protein>
<reference evidence="1 2" key="1">
    <citation type="journal article" date="2011" name="EMBO J.">
        <title>Structural diversity of bacterial flagellar motors.</title>
        <authorList>
            <person name="Chen S."/>
            <person name="Beeby M."/>
            <person name="Murphy G.E."/>
            <person name="Leadbetter J.R."/>
            <person name="Hendrixson D.R."/>
            <person name="Briegel A."/>
            <person name="Li Z."/>
            <person name="Shi J."/>
            <person name="Tocheva E.I."/>
            <person name="Muller A."/>
            <person name="Dobro M.J."/>
            <person name="Jensen G.J."/>
        </authorList>
    </citation>
    <scope>NUCLEOTIDE SEQUENCE [LARGE SCALE GENOMIC DNA]</scope>
    <source>
        <strain evidence="1 2">DSM 6540</strain>
    </source>
</reference>